<evidence type="ECO:0000256" key="1">
    <source>
        <dbReference type="SAM" id="MobiDB-lite"/>
    </source>
</evidence>
<gene>
    <name evidence="2" type="ORF">PtrM4_069640</name>
</gene>
<feature type="compositionally biased region" description="Basic residues" evidence="1">
    <location>
        <begin position="73"/>
        <end position="82"/>
    </location>
</feature>
<protein>
    <submittedName>
        <fullName evidence="2">Uncharacterized protein</fullName>
    </submittedName>
</protein>
<feature type="compositionally biased region" description="Basic and acidic residues" evidence="1">
    <location>
        <begin position="23"/>
        <end position="72"/>
    </location>
</feature>
<dbReference type="GeneID" id="6341567"/>
<feature type="compositionally biased region" description="Polar residues" evidence="1">
    <location>
        <begin position="114"/>
        <end position="134"/>
    </location>
</feature>
<sequence>MKVVLDAVSSLKTSTGTRKQRKSKDDKREVEGKGRTKPEERDDDVLPRKQRELNEQTTRRLLAEAKEGEEGKKRVRVTKTVRRHTDSISSSSSESTHPTPHTPPTHPRHSASSLSSGYTPQRTSSLTDSAASVS</sequence>
<dbReference type="RefSeq" id="XP_065964496.1">
    <property type="nucleotide sequence ID" value="XM_066105869.1"/>
</dbReference>
<dbReference type="KEGG" id="ptrr:6341567"/>
<proteinExistence type="predicted"/>
<dbReference type="EMBL" id="NQIK02000002">
    <property type="protein sequence ID" value="KAF7575340.1"/>
    <property type="molecule type" value="Genomic_DNA"/>
</dbReference>
<feature type="compositionally biased region" description="Low complexity" evidence="1">
    <location>
        <begin position="87"/>
        <end position="99"/>
    </location>
</feature>
<evidence type="ECO:0000313" key="3">
    <source>
        <dbReference type="Proteomes" id="UP000245464"/>
    </source>
</evidence>
<name>A0A834S4G1_9PLEO</name>
<accession>A0A834S4G1</accession>
<reference evidence="2 3" key="1">
    <citation type="journal article" date="2018" name="BMC Genomics">
        <title>Comparative genomics of the wheat fungal pathogen Pyrenophora tritici-repentis reveals chromosomal variations and genome plasticity.</title>
        <authorList>
            <person name="Moolhuijzen P."/>
            <person name="See P.T."/>
            <person name="Hane J.K."/>
            <person name="Shi G."/>
            <person name="Liu Z."/>
            <person name="Oliver R.P."/>
            <person name="Moffat C.S."/>
        </authorList>
    </citation>
    <scope>NUCLEOTIDE SEQUENCE [LARGE SCALE GENOMIC DNA]</scope>
    <source>
        <strain evidence="2">M4</strain>
    </source>
</reference>
<comment type="caution">
    <text evidence="2">The sequence shown here is derived from an EMBL/GenBank/DDBJ whole genome shotgun (WGS) entry which is preliminary data.</text>
</comment>
<dbReference type="AlphaFoldDB" id="A0A834S4G1"/>
<organism evidence="2 3">
    <name type="scientific">Pyrenophora tritici-repentis</name>
    <dbReference type="NCBI Taxonomy" id="45151"/>
    <lineage>
        <taxon>Eukaryota</taxon>
        <taxon>Fungi</taxon>
        <taxon>Dikarya</taxon>
        <taxon>Ascomycota</taxon>
        <taxon>Pezizomycotina</taxon>
        <taxon>Dothideomycetes</taxon>
        <taxon>Pleosporomycetidae</taxon>
        <taxon>Pleosporales</taxon>
        <taxon>Pleosporineae</taxon>
        <taxon>Pleosporaceae</taxon>
        <taxon>Pyrenophora</taxon>
    </lineage>
</organism>
<feature type="region of interest" description="Disordered" evidence="1">
    <location>
        <begin position="1"/>
        <end position="134"/>
    </location>
</feature>
<dbReference type="Proteomes" id="UP000245464">
    <property type="component" value="Chromosome 2"/>
</dbReference>
<evidence type="ECO:0000313" key="2">
    <source>
        <dbReference type="EMBL" id="KAF7575340.1"/>
    </source>
</evidence>